<dbReference type="EMBL" id="MT144589">
    <property type="protein sequence ID" value="QJH93548.1"/>
    <property type="molecule type" value="Genomic_DNA"/>
</dbReference>
<evidence type="ECO:0000313" key="4">
    <source>
        <dbReference type="EMBL" id="QJI04570.1"/>
    </source>
</evidence>
<evidence type="ECO:0000313" key="3">
    <source>
        <dbReference type="EMBL" id="QJH93548.1"/>
    </source>
</evidence>
<evidence type="ECO:0000313" key="2">
    <source>
        <dbReference type="EMBL" id="QJA67920.1"/>
    </source>
</evidence>
<dbReference type="PROSITE" id="PS51257">
    <property type="entry name" value="PROKAR_LIPOPROTEIN"/>
    <property type="match status" value="1"/>
</dbReference>
<dbReference type="EMBL" id="MT145187">
    <property type="protein sequence ID" value="QJI04570.1"/>
    <property type="molecule type" value="Genomic_DNA"/>
</dbReference>
<name>A0A6H1Z992_9ZZZZ</name>
<dbReference type="EMBL" id="MT143973">
    <property type="protein sequence ID" value="QJA44108.1"/>
    <property type="molecule type" value="Genomic_DNA"/>
</dbReference>
<sequence length="144" mass="16028">MRKLAILSVVILTMIVVGCSTMGFKSYSEMTAYDKGLFFLKQYNTQLRGLFNQMVDPVVSVTARNQMYSDLMEGRIGAAQIPINPNLSDTQKQTINQKRAILIKMEPYVDMYINIVLGGGIPSAENEQAILDFIDQLTNLALGV</sequence>
<protein>
    <submittedName>
        <fullName evidence="1">Uncharacterized protein</fullName>
    </submittedName>
</protein>
<proteinExistence type="predicted"/>
<dbReference type="AlphaFoldDB" id="A0A6H1Z992"/>
<reference evidence="1" key="1">
    <citation type="submission" date="2020-03" db="EMBL/GenBank/DDBJ databases">
        <title>The deep terrestrial virosphere.</title>
        <authorList>
            <person name="Holmfeldt K."/>
            <person name="Nilsson E."/>
            <person name="Simone D."/>
            <person name="Lopez-Fernandez M."/>
            <person name="Wu X."/>
            <person name="de Brujin I."/>
            <person name="Lundin D."/>
            <person name="Andersson A."/>
            <person name="Bertilsson S."/>
            <person name="Dopson M."/>
        </authorList>
    </citation>
    <scope>NUCLEOTIDE SEQUENCE</scope>
    <source>
        <strain evidence="4">MM415A00093</strain>
        <strain evidence="2">MM415B00143</strain>
        <strain evidence="1">TM448A00087</strain>
        <strain evidence="3">TM448B00099</strain>
    </source>
</reference>
<dbReference type="EMBL" id="MT141577">
    <property type="protein sequence ID" value="QJA67920.1"/>
    <property type="molecule type" value="Genomic_DNA"/>
</dbReference>
<organism evidence="1">
    <name type="scientific">viral metagenome</name>
    <dbReference type="NCBI Taxonomy" id="1070528"/>
    <lineage>
        <taxon>unclassified sequences</taxon>
        <taxon>metagenomes</taxon>
        <taxon>organismal metagenomes</taxon>
    </lineage>
</organism>
<accession>A0A6H1Z992</accession>
<gene>
    <name evidence="4" type="ORF">MM415A00093_0063</name>
    <name evidence="2" type="ORF">MM415B00143_0071</name>
    <name evidence="1" type="ORF">TM448A00087_0041</name>
    <name evidence="3" type="ORF">TM448B00099_0024</name>
</gene>
<evidence type="ECO:0000313" key="1">
    <source>
        <dbReference type="EMBL" id="QJA44108.1"/>
    </source>
</evidence>